<keyword evidence="3 6" id="KW-0694">RNA-binding</keyword>
<evidence type="ECO:0000256" key="5">
    <source>
        <dbReference type="ARBA" id="ARBA00023163"/>
    </source>
</evidence>
<proteinExistence type="inferred from homology"/>
<dbReference type="Gene3D" id="1.10.940.10">
    <property type="entry name" value="NusB-like"/>
    <property type="match status" value="1"/>
</dbReference>
<comment type="caution">
    <text evidence="8">The sequence shown here is derived from an EMBL/GenBank/DDBJ whole genome shotgun (WGS) entry which is preliminary data.</text>
</comment>
<dbReference type="InterPro" id="IPR011605">
    <property type="entry name" value="NusB_fam"/>
</dbReference>
<dbReference type="GO" id="GO:0005829">
    <property type="term" value="C:cytosol"/>
    <property type="evidence" value="ECO:0007669"/>
    <property type="project" value="TreeGrafter"/>
</dbReference>
<dbReference type="GO" id="GO:0003723">
    <property type="term" value="F:RNA binding"/>
    <property type="evidence" value="ECO:0007669"/>
    <property type="project" value="UniProtKB-UniRule"/>
</dbReference>
<accession>A0AAW8B012</accession>
<dbReference type="RefSeq" id="WP_305169613.1">
    <property type="nucleotide sequence ID" value="NZ_JAUUUU010000001.1"/>
</dbReference>
<feature type="domain" description="NusB/RsmB/TIM44" evidence="7">
    <location>
        <begin position="9"/>
        <end position="132"/>
    </location>
</feature>
<dbReference type="HAMAP" id="MF_00073">
    <property type="entry name" value="NusB"/>
    <property type="match status" value="1"/>
</dbReference>
<dbReference type="GO" id="GO:0006353">
    <property type="term" value="P:DNA-templated transcription termination"/>
    <property type="evidence" value="ECO:0007669"/>
    <property type="project" value="UniProtKB-UniRule"/>
</dbReference>
<evidence type="ECO:0000256" key="6">
    <source>
        <dbReference type="HAMAP-Rule" id="MF_00073"/>
    </source>
</evidence>
<dbReference type="AlphaFoldDB" id="A0AAW8B012"/>
<protein>
    <recommendedName>
        <fullName evidence="6">Transcription antitermination protein NusB</fullName>
    </recommendedName>
    <alternativeName>
        <fullName evidence="6">Antitermination factor NusB</fullName>
    </alternativeName>
</protein>
<evidence type="ECO:0000256" key="2">
    <source>
        <dbReference type="ARBA" id="ARBA00022814"/>
    </source>
</evidence>
<keyword evidence="9" id="KW-1185">Reference proteome</keyword>
<reference evidence="8" key="2">
    <citation type="submission" date="2023-08" db="EMBL/GenBank/DDBJ databases">
        <authorList>
            <person name="Luo J."/>
        </authorList>
    </citation>
    <scope>NUCLEOTIDE SEQUENCE</scope>
    <source>
        <strain evidence="8">DSM 25064</strain>
    </source>
</reference>
<comment type="function">
    <text evidence="6">Involved in transcription antitermination. Required for transcription of ribosomal RNA (rRNA) genes. Binds specifically to the boxA antiterminator sequence of the ribosomal RNA (rrn) operons.</text>
</comment>
<dbReference type="EMBL" id="JAUUUU010000001">
    <property type="protein sequence ID" value="MDP1520101.1"/>
    <property type="molecule type" value="Genomic_DNA"/>
</dbReference>
<keyword evidence="2 6" id="KW-0889">Transcription antitermination</keyword>
<sequence length="146" mass="16876">MSLPSTRKKARQLLVQALYQWQLSGSDLHSIEAEFFTDNDMRKVDTEYFRELLHGIPKKLDEVDAAYESHLDRQSKDLDPISRALLRMGCYELCFRIDIPYKVAINEAVNLAKTFGPTDAYKYINGILDKVAATHRAIEVKAERRR</sequence>
<evidence type="ECO:0000313" key="9">
    <source>
        <dbReference type="Proteomes" id="UP001178354"/>
    </source>
</evidence>
<comment type="similarity">
    <text evidence="1 6">Belongs to the NusB family.</text>
</comment>
<dbReference type="SUPFAM" id="SSF48013">
    <property type="entry name" value="NusB-like"/>
    <property type="match status" value="1"/>
</dbReference>
<dbReference type="Proteomes" id="UP001178354">
    <property type="component" value="Unassembled WGS sequence"/>
</dbReference>
<dbReference type="PANTHER" id="PTHR11078">
    <property type="entry name" value="N UTILIZATION SUBSTANCE PROTEIN B-RELATED"/>
    <property type="match status" value="1"/>
</dbReference>
<gene>
    <name evidence="6 8" type="primary">nusB</name>
    <name evidence="8" type="ORF">Q8A57_03880</name>
</gene>
<organism evidence="8 9">
    <name type="scientific">Porticoccus litoralis</name>
    <dbReference type="NCBI Taxonomy" id="434086"/>
    <lineage>
        <taxon>Bacteria</taxon>
        <taxon>Pseudomonadati</taxon>
        <taxon>Pseudomonadota</taxon>
        <taxon>Gammaproteobacteria</taxon>
        <taxon>Cellvibrionales</taxon>
        <taxon>Porticoccaceae</taxon>
        <taxon>Porticoccus</taxon>
    </lineage>
</organism>
<dbReference type="InterPro" id="IPR006027">
    <property type="entry name" value="NusB_RsmB_TIM44"/>
</dbReference>
<dbReference type="NCBIfam" id="TIGR01951">
    <property type="entry name" value="nusB"/>
    <property type="match status" value="1"/>
</dbReference>
<keyword evidence="4 6" id="KW-0805">Transcription regulation</keyword>
<name>A0AAW8B012_9GAMM</name>
<evidence type="ECO:0000256" key="1">
    <source>
        <dbReference type="ARBA" id="ARBA00005952"/>
    </source>
</evidence>
<reference evidence="8" key="1">
    <citation type="journal article" date="2010" name="Int. J. Syst. Evol. Microbiol.">
        <title>Porticoccus litoralis gen. nov., sp. nov., a gammaproteobacterium isolated from the Yellow Sea.</title>
        <authorList>
            <person name="Oh H.M."/>
            <person name="Kim H."/>
            <person name="Kim K.M."/>
            <person name="Min G.S."/>
            <person name="Cho J.C."/>
        </authorList>
    </citation>
    <scope>NUCLEOTIDE SEQUENCE</scope>
    <source>
        <strain evidence="8">DSM 25064</strain>
    </source>
</reference>
<dbReference type="InterPro" id="IPR035926">
    <property type="entry name" value="NusB-like_sf"/>
</dbReference>
<dbReference type="PANTHER" id="PTHR11078:SF3">
    <property type="entry name" value="ANTITERMINATION NUSB DOMAIN-CONTAINING PROTEIN"/>
    <property type="match status" value="1"/>
</dbReference>
<evidence type="ECO:0000259" key="7">
    <source>
        <dbReference type="Pfam" id="PF01029"/>
    </source>
</evidence>
<keyword evidence="5 6" id="KW-0804">Transcription</keyword>
<evidence type="ECO:0000313" key="8">
    <source>
        <dbReference type="EMBL" id="MDP1520101.1"/>
    </source>
</evidence>
<evidence type="ECO:0000256" key="3">
    <source>
        <dbReference type="ARBA" id="ARBA00022884"/>
    </source>
</evidence>
<evidence type="ECO:0000256" key="4">
    <source>
        <dbReference type="ARBA" id="ARBA00023015"/>
    </source>
</evidence>
<dbReference type="Pfam" id="PF01029">
    <property type="entry name" value="NusB"/>
    <property type="match status" value="1"/>
</dbReference>
<dbReference type="GO" id="GO:0031564">
    <property type="term" value="P:transcription antitermination"/>
    <property type="evidence" value="ECO:0007669"/>
    <property type="project" value="UniProtKB-KW"/>
</dbReference>